<dbReference type="Pfam" id="PF20296">
    <property type="entry name" value="MTaX1"/>
    <property type="match status" value="1"/>
</dbReference>
<sequence>MQKVVVDQIGPAGELLRDVDPPMREEDKNRLLLEALPGAVTDVMAGVRVIRYRDQVILKKQVTHLGKPWPGFKKRIQIPRTWLEVERQASALGLRTRFVGIYHYGGVTIFVDFDPERYLRQKANNSAAHVATNDLYQAQVNGQFRRVDRSGNVVTSIRSASLQDYLTDGYESHQPRLDVFRQFNSVLFGMGHVDAMMAVKAMHEDRWPDRFQGEWPGFFLEYEFDRFVRTEGVQGLVEFQKVKAKGRYDYDLVFKSGATVAFYGDLKASDVVKQESPGNDAGNFARCLAEFGRFWYVVYEHETVHARDNGDVATIAWNEWRRSAGHLAPKGYNPLSYARRFKESVRFTRMSVLEVNDANAGVVLGDFAQGQQPDGAARALKVMIKKRNVDNFLIYSEAVGQSAPSRS</sequence>
<reference evidence="2 3" key="1">
    <citation type="submission" date="2016-01" db="EMBL/GenBank/DDBJ databases">
        <title>Janibacter melonis strain CD11_4 genome sequencing and assembly.</title>
        <authorList>
            <person name="Nair G.R."/>
            <person name="Kaur G."/>
            <person name="Chander A.M."/>
            <person name="Mayilraj S."/>
        </authorList>
    </citation>
    <scope>NUCLEOTIDE SEQUENCE [LARGE SCALE GENOMIC DNA]</scope>
    <source>
        <strain evidence="2 3">CD11-4</strain>
    </source>
</reference>
<dbReference type="EMBL" id="LQZG01000001">
    <property type="protein sequence ID" value="OAB88713.1"/>
    <property type="molecule type" value="Genomic_DNA"/>
</dbReference>
<gene>
    <name evidence="2" type="ORF">AWH69_02690</name>
</gene>
<dbReference type="Proteomes" id="UP000076976">
    <property type="component" value="Unassembled WGS sequence"/>
</dbReference>
<evidence type="ECO:0000259" key="1">
    <source>
        <dbReference type="Pfam" id="PF20296"/>
    </source>
</evidence>
<name>A0A176QG78_9MICO</name>
<accession>A0A176QG78</accession>
<dbReference type="AlphaFoldDB" id="A0A176QG78"/>
<feature type="domain" description="Methylase-associated X1" evidence="1">
    <location>
        <begin position="54"/>
        <end position="166"/>
    </location>
</feature>
<evidence type="ECO:0000313" key="2">
    <source>
        <dbReference type="EMBL" id="OAB88713.1"/>
    </source>
</evidence>
<protein>
    <recommendedName>
        <fullName evidence="1">Methylase-associated X1 domain-containing protein</fullName>
    </recommendedName>
</protein>
<keyword evidence="3" id="KW-1185">Reference proteome</keyword>
<dbReference type="RefSeq" id="WP_068271068.1">
    <property type="nucleotide sequence ID" value="NZ_JAMAYW010000006.1"/>
</dbReference>
<comment type="caution">
    <text evidence="2">The sequence shown here is derived from an EMBL/GenBank/DDBJ whole genome shotgun (WGS) entry which is preliminary data.</text>
</comment>
<evidence type="ECO:0000313" key="3">
    <source>
        <dbReference type="Proteomes" id="UP000076976"/>
    </source>
</evidence>
<dbReference type="InterPro" id="IPR046894">
    <property type="entry name" value="MTaX1"/>
</dbReference>
<proteinExistence type="predicted"/>
<organism evidence="2 3">
    <name type="scientific">Janibacter melonis</name>
    <dbReference type="NCBI Taxonomy" id="262209"/>
    <lineage>
        <taxon>Bacteria</taxon>
        <taxon>Bacillati</taxon>
        <taxon>Actinomycetota</taxon>
        <taxon>Actinomycetes</taxon>
        <taxon>Micrococcales</taxon>
        <taxon>Intrasporangiaceae</taxon>
        <taxon>Janibacter</taxon>
    </lineage>
</organism>